<reference evidence="2 3" key="1">
    <citation type="submission" date="2024-09" db="EMBL/GenBank/DDBJ databases">
        <authorList>
            <person name="Sun Q."/>
            <person name="Mori K."/>
        </authorList>
    </citation>
    <scope>NUCLEOTIDE SEQUENCE [LARGE SCALE GENOMIC DNA]</scope>
    <source>
        <strain evidence="2 3">CCM 8677</strain>
    </source>
</reference>
<name>A0ABV6III4_9BURK</name>
<dbReference type="Proteomes" id="UP001589844">
    <property type="component" value="Unassembled WGS sequence"/>
</dbReference>
<evidence type="ECO:0000313" key="3">
    <source>
        <dbReference type="Proteomes" id="UP001589844"/>
    </source>
</evidence>
<protein>
    <submittedName>
        <fullName evidence="2">Uncharacterized protein</fullName>
    </submittedName>
</protein>
<evidence type="ECO:0000313" key="2">
    <source>
        <dbReference type="EMBL" id="MFC0351285.1"/>
    </source>
</evidence>
<proteinExistence type="predicted"/>
<keyword evidence="1" id="KW-0472">Membrane</keyword>
<dbReference type="RefSeq" id="WP_390213895.1">
    <property type="nucleotide sequence ID" value="NZ_JBHLXJ010000016.1"/>
</dbReference>
<feature type="transmembrane region" description="Helical" evidence="1">
    <location>
        <begin position="58"/>
        <end position="76"/>
    </location>
</feature>
<dbReference type="EMBL" id="JBHLXJ010000016">
    <property type="protein sequence ID" value="MFC0351285.1"/>
    <property type="molecule type" value="Genomic_DNA"/>
</dbReference>
<keyword evidence="3" id="KW-1185">Reference proteome</keyword>
<evidence type="ECO:0000256" key="1">
    <source>
        <dbReference type="SAM" id="Phobius"/>
    </source>
</evidence>
<accession>A0ABV6III4</accession>
<keyword evidence="1" id="KW-1133">Transmembrane helix</keyword>
<organism evidence="2 3">
    <name type="scientific">Undibacterium danionis</name>
    <dbReference type="NCBI Taxonomy" id="1812100"/>
    <lineage>
        <taxon>Bacteria</taxon>
        <taxon>Pseudomonadati</taxon>
        <taxon>Pseudomonadota</taxon>
        <taxon>Betaproteobacteria</taxon>
        <taxon>Burkholderiales</taxon>
        <taxon>Oxalobacteraceae</taxon>
        <taxon>Undibacterium</taxon>
    </lineage>
</organism>
<comment type="caution">
    <text evidence="2">The sequence shown here is derived from an EMBL/GenBank/DDBJ whole genome shotgun (WGS) entry which is preliminary data.</text>
</comment>
<gene>
    <name evidence="2" type="ORF">ACFFJH_15805</name>
</gene>
<sequence length="86" mass="10041">MTFKKKYQIIMSLLFAAIMTYGFVKFSDAPIKPCEKYVYCGKGGHAHTLEEYEAFRQWETLLIVVGLLLAPSFWNIKNFMRDTPRP</sequence>
<feature type="transmembrane region" description="Helical" evidence="1">
    <location>
        <begin position="7"/>
        <end position="24"/>
    </location>
</feature>
<keyword evidence="1" id="KW-0812">Transmembrane</keyword>